<accession>A0AAD7BWM7</accession>
<evidence type="ECO:0000313" key="2">
    <source>
        <dbReference type="EMBL" id="KAJ7632731.1"/>
    </source>
</evidence>
<evidence type="ECO:0000256" key="1">
    <source>
        <dbReference type="SAM" id="MobiDB-lite"/>
    </source>
</evidence>
<gene>
    <name evidence="2" type="ORF">FB45DRAFT_913313</name>
</gene>
<dbReference type="AlphaFoldDB" id="A0AAD7BWM7"/>
<feature type="region of interest" description="Disordered" evidence="1">
    <location>
        <begin position="553"/>
        <end position="578"/>
    </location>
</feature>
<reference evidence="2" key="1">
    <citation type="submission" date="2023-03" db="EMBL/GenBank/DDBJ databases">
        <title>Massive genome expansion in bonnet fungi (Mycena s.s.) driven by repeated elements and novel gene families across ecological guilds.</title>
        <authorList>
            <consortium name="Lawrence Berkeley National Laboratory"/>
            <person name="Harder C.B."/>
            <person name="Miyauchi S."/>
            <person name="Viragh M."/>
            <person name="Kuo A."/>
            <person name="Thoen E."/>
            <person name="Andreopoulos B."/>
            <person name="Lu D."/>
            <person name="Skrede I."/>
            <person name="Drula E."/>
            <person name="Henrissat B."/>
            <person name="Morin E."/>
            <person name="Kohler A."/>
            <person name="Barry K."/>
            <person name="LaButti K."/>
            <person name="Morin E."/>
            <person name="Salamov A."/>
            <person name="Lipzen A."/>
            <person name="Mereny Z."/>
            <person name="Hegedus B."/>
            <person name="Baldrian P."/>
            <person name="Stursova M."/>
            <person name="Weitz H."/>
            <person name="Taylor A."/>
            <person name="Grigoriev I.V."/>
            <person name="Nagy L.G."/>
            <person name="Martin F."/>
            <person name="Kauserud H."/>
        </authorList>
    </citation>
    <scope>NUCLEOTIDE SEQUENCE</scope>
    <source>
        <strain evidence="2">9284</strain>
    </source>
</reference>
<name>A0AAD7BWM7_9AGAR</name>
<keyword evidence="3" id="KW-1185">Reference proteome</keyword>
<protein>
    <recommendedName>
        <fullName evidence="4">F-box domain-containing protein</fullName>
    </recommendedName>
</protein>
<comment type="caution">
    <text evidence="2">The sequence shown here is derived from an EMBL/GenBank/DDBJ whole genome shotgun (WGS) entry which is preliminary data.</text>
</comment>
<sequence length="669" mass="75363">MYSLRERTANSRRDTDDILHNIKRWPQVFFWGATSKIVLNAAALLHPLTAMTFNPSASSPLCTIPPEVLEHVAYQLACLTPLGPPSDLVPLLLTCKKVRSRLSGNTLYSRIFSFKFDDGAVKRRAFLPTPGQYFDQLKLYCTLLQRLSAPFPADDCDDLLFGVYLMMLENDGRNAAQLIHAGLTSYLDNFLRTRMWSDASHGWPTSRTSVSCALWLVWMMSTRETLMDESPARREEIIQLVLPFVLVPFRYASAFAPINHWRFPLHRNDTARVDSILTAHGPYPIYLNAGPWVAMHYNTRPPISQPLATSAAKLIYFSRRETMSFGVPPHLPLTRADAEAAGISRGPTQEDIREVNAHLNEKLPELAAASDEPLSKRWDNDWWRLRRCFDAWRPANRRLPSIYEPGTFTGLWQGRMLVPSENHFNALITTQDYPQEFDEDYLGTTIVPVFMRIAEHHSYAPNDPVPCCSSGENDDGVSTAYFPPDARISTDARSATVRAGDVDYEYATYGAPGAASHDPDTCLGCRQREESLRATRARQAAVAHDELFARAGLGLSPDSDSDDAEWDDDPPPHDPDRLPACNGIQDIIFTGGTDMRHGQAWNNFEFHGRLRPWDGLICLLRVPADPRHGTLFFYGYIVGGHKFVGNWRMASHDPGMPAYESAFSMARRE</sequence>
<proteinExistence type="predicted"/>
<dbReference type="EMBL" id="JARKIF010000008">
    <property type="protein sequence ID" value="KAJ7632731.1"/>
    <property type="molecule type" value="Genomic_DNA"/>
</dbReference>
<organism evidence="2 3">
    <name type="scientific">Roridomyces roridus</name>
    <dbReference type="NCBI Taxonomy" id="1738132"/>
    <lineage>
        <taxon>Eukaryota</taxon>
        <taxon>Fungi</taxon>
        <taxon>Dikarya</taxon>
        <taxon>Basidiomycota</taxon>
        <taxon>Agaricomycotina</taxon>
        <taxon>Agaricomycetes</taxon>
        <taxon>Agaricomycetidae</taxon>
        <taxon>Agaricales</taxon>
        <taxon>Marasmiineae</taxon>
        <taxon>Mycenaceae</taxon>
        <taxon>Roridomyces</taxon>
    </lineage>
</organism>
<evidence type="ECO:0000313" key="3">
    <source>
        <dbReference type="Proteomes" id="UP001221142"/>
    </source>
</evidence>
<evidence type="ECO:0008006" key="4">
    <source>
        <dbReference type="Google" id="ProtNLM"/>
    </source>
</evidence>
<dbReference type="Proteomes" id="UP001221142">
    <property type="component" value="Unassembled WGS sequence"/>
</dbReference>
<feature type="compositionally biased region" description="Acidic residues" evidence="1">
    <location>
        <begin position="559"/>
        <end position="569"/>
    </location>
</feature>